<dbReference type="EMBL" id="OV121132">
    <property type="protein sequence ID" value="CAH0547287.1"/>
    <property type="molecule type" value="Genomic_DNA"/>
</dbReference>
<evidence type="ECO:0000256" key="1">
    <source>
        <dbReference type="SAM" id="MobiDB-lite"/>
    </source>
</evidence>
<accession>A0A9P0ASX9</accession>
<name>A0A9P0ASX9_BRAAE</name>
<protein>
    <submittedName>
        <fullName evidence="2">Uncharacterized protein</fullName>
    </submittedName>
</protein>
<evidence type="ECO:0000313" key="2">
    <source>
        <dbReference type="EMBL" id="CAH0547287.1"/>
    </source>
</evidence>
<feature type="region of interest" description="Disordered" evidence="1">
    <location>
        <begin position="1"/>
        <end position="21"/>
    </location>
</feature>
<reference evidence="2" key="1">
    <citation type="submission" date="2021-12" db="EMBL/GenBank/DDBJ databases">
        <authorList>
            <person name="King R."/>
        </authorList>
    </citation>
    <scope>NUCLEOTIDE SEQUENCE</scope>
</reference>
<organism evidence="2 3">
    <name type="scientific">Brassicogethes aeneus</name>
    <name type="common">Rape pollen beetle</name>
    <name type="synonym">Meligethes aeneus</name>
    <dbReference type="NCBI Taxonomy" id="1431903"/>
    <lineage>
        <taxon>Eukaryota</taxon>
        <taxon>Metazoa</taxon>
        <taxon>Ecdysozoa</taxon>
        <taxon>Arthropoda</taxon>
        <taxon>Hexapoda</taxon>
        <taxon>Insecta</taxon>
        <taxon>Pterygota</taxon>
        <taxon>Neoptera</taxon>
        <taxon>Endopterygota</taxon>
        <taxon>Coleoptera</taxon>
        <taxon>Polyphaga</taxon>
        <taxon>Cucujiformia</taxon>
        <taxon>Nitidulidae</taxon>
        <taxon>Meligethinae</taxon>
        <taxon>Brassicogethes</taxon>
    </lineage>
</organism>
<proteinExistence type="predicted"/>
<evidence type="ECO:0000313" key="3">
    <source>
        <dbReference type="Proteomes" id="UP001154078"/>
    </source>
</evidence>
<dbReference type="Proteomes" id="UP001154078">
    <property type="component" value="Chromosome 1"/>
</dbReference>
<keyword evidence="3" id="KW-1185">Reference proteome</keyword>
<dbReference type="OrthoDB" id="6781329at2759"/>
<gene>
    <name evidence="2" type="ORF">MELIAE_LOCUS1308</name>
</gene>
<sequence length="184" mass="20974">MQNKNGSINYKDKLVSDKTGPNKITATQLKNEIEKVISNINKESAENIENDGFKKVTYKKKTKPNTTKGTAEQEETENFKACPSKMWLYIGRVSEGVEEVDVINYIKKKCNTAVETDIVVSQLSTIGKAKSFKVGISNKYHENLNQASFWPANIIIRRFNFWAHKKNSEEETANFSKPTEEKMN</sequence>
<dbReference type="AlphaFoldDB" id="A0A9P0ASX9"/>